<feature type="transmembrane region" description="Helical" evidence="2">
    <location>
        <begin position="6"/>
        <end position="25"/>
    </location>
</feature>
<accession>A0A832H574</accession>
<dbReference type="AlphaFoldDB" id="A0A832H574"/>
<gene>
    <name evidence="4" type="ORF">ENR47_13525</name>
</gene>
<dbReference type="InterPro" id="IPR001107">
    <property type="entry name" value="Band_7"/>
</dbReference>
<proteinExistence type="predicted"/>
<reference evidence="4" key="1">
    <citation type="journal article" date="2020" name="mSystems">
        <title>Genome- and Community-Level Interaction Insights into Carbon Utilization and Element Cycling Functions of Hydrothermarchaeota in Hydrothermal Sediment.</title>
        <authorList>
            <person name="Zhou Z."/>
            <person name="Liu Y."/>
            <person name="Xu W."/>
            <person name="Pan J."/>
            <person name="Luo Z.H."/>
            <person name="Li M."/>
        </authorList>
    </citation>
    <scope>NUCLEOTIDE SEQUENCE [LARGE SCALE GENOMIC DNA]</scope>
    <source>
        <strain evidence="4">SpSt-402</strain>
    </source>
</reference>
<name>A0A832H574_9CYAN</name>
<keyword evidence="2" id="KW-1133">Transmembrane helix</keyword>
<keyword evidence="2" id="KW-0812">Transmembrane</keyword>
<feature type="domain" description="Band 7" evidence="3">
    <location>
        <begin position="30"/>
        <end position="220"/>
    </location>
</feature>
<dbReference type="Pfam" id="PF01145">
    <property type="entry name" value="Band_7"/>
    <property type="match status" value="1"/>
</dbReference>
<evidence type="ECO:0000256" key="2">
    <source>
        <dbReference type="SAM" id="Phobius"/>
    </source>
</evidence>
<evidence type="ECO:0000256" key="1">
    <source>
        <dbReference type="SAM" id="MobiDB-lite"/>
    </source>
</evidence>
<evidence type="ECO:0000259" key="3">
    <source>
        <dbReference type="Pfam" id="PF01145"/>
    </source>
</evidence>
<keyword evidence="2" id="KW-0472">Membrane</keyword>
<organism evidence="4">
    <name type="scientific">Oscillatoriales cyanobacterium SpSt-402</name>
    <dbReference type="NCBI Taxonomy" id="2282168"/>
    <lineage>
        <taxon>Bacteria</taxon>
        <taxon>Bacillati</taxon>
        <taxon>Cyanobacteriota</taxon>
        <taxon>Cyanophyceae</taxon>
        <taxon>Oscillatoriophycideae</taxon>
        <taxon>Oscillatoriales</taxon>
    </lineage>
</organism>
<evidence type="ECO:0000313" key="4">
    <source>
        <dbReference type="EMBL" id="HGW95277.1"/>
    </source>
</evidence>
<comment type="caution">
    <text evidence="4">The sequence shown here is derived from an EMBL/GenBank/DDBJ whole genome shotgun (WGS) entry which is preliminary data.</text>
</comment>
<feature type="compositionally biased region" description="Basic and acidic residues" evidence="1">
    <location>
        <begin position="292"/>
        <end position="305"/>
    </location>
</feature>
<dbReference type="EMBL" id="DSRD01000839">
    <property type="protein sequence ID" value="HGW95277.1"/>
    <property type="molecule type" value="Genomic_DNA"/>
</dbReference>
<feature type="region of interest" description="Disordered" evidence="1">
    <location>
        <begin position="273"/>
        <end position="316"/>
    </location>
</feature>
<protein>
    <recommendedName>
        <fullName evidence="3">Band 7 domain-containing protein</fullName>
    </recommendedName>
</protein>
<sequence>MDTLIIILGGIILVIVVIVAIVIFAKTTQVVPQEKRLVIYRFGRFHRIAGPGPVRIVPGLDEVVQTIEVRDHPVEITIPGIFVFGVPNDFTLNLWYRVDLVQAAESDNNKLAELVQIRDEERSRQIQVIIREALSNQVANIQKRMPLPEGATTLDGVIALALGNERSQELMKSVKQELERTLPSVGVVLNATRPITLTQRGIPGEIIKAIQRQQGREIDSQWLIKYAAVLQREFPEISKAVSSQVLAAIEGVDVGKIQRLLLEQEAGAGGEFEVEMSERDGTIPRVRAKTKTKVDKPYAHREPESGRSQQAVRPRLTEDDLAVLKCVPRAN</sequence>